<comment type="catalytic activity">
    <reaction evidence="5">
        <text>pseudouridine(1915) in 23S rRNA + S-adenosyl-L-methionine = N(3)-methylpseudouridine(1915) in 23S rRNA + S-adenosyl-L-homocysteine + H(+)</text>
        <dbReference type="Rhea" id="RHEA:42752"/>
        <dbReference type="Rhea" id="RHEA-COMP:10221"/>
        <dbReference type="Rhea" id="RHEA-COMP:10222"/>
        <dbReference type="ChEBI" id="CHEBI:15378"/>
        <dbReference type="ChEBI" id="CHEBI:57856"/>
        <dbReference type="ChEBI" id="CHEBI:59789"/>
        <dbReference type="ChEBI" id="CHEBI:65314"/>
        <dbReference type="ChEBI" id="CHEBI:74486"/>
        <dbReference type="EC" id="2.1.1.177"/>
    </reaction>
</comment>
<dbReference type="GO" id="GO:0005737">
    <property type="term" value="C:cytoplasm"/>
    <property type="evidence" value="ECO:0007669"/>
    <property type="project" value="UniProtKB-SubCell"/>
</dbReference>
<dbReference type="SUPFAM" id="SSF75217">
    <property type="entry name" value="alpha/beta knot"/>
    <property type="match status" value="1"/>
</dbReference>
<dbReference type="CDD" id="cd18081">
    <property type="entry name" value="RlmH-like"/>
    <property type="match status" value="1"/>
</dbReference>
<comment type="function">
    <text evidence="5">Specifically methylates the pseudouridine at position 1915 (m3Psi1915) in 23S rRNA.</text>
</comment>
<feature type="binding site" evidence="5">
    <location>
        <position position="93"/>
    </location>
    <ligand>
        <name>S-adenosyl-L-methionine</name>
        <dbReference type="ChEBI" id="CHEBI:59789"/>
    </ligand>
</feature>
<dbReference type="EMBL" id="CACVAY010000012">
    <property type="protein sequence ID" value="CAA6802491.1"/>
    <property type="molecule type" value="Genomic_DNA"/>
</dbReference>
<dbReference type="PANTHER" id="PTHR33603:SF1">
    <property type="entry name" value="RIBOSOMAL RNA LARGE SUBUNIT METHYLTRANSFERASE H"/>
    <property type="match status" value="1"/>
</dbReference>
<dbReference type="InterPro" id="IPR029026">
    <property type="entry name" value="tRNA_m1G_MTases_N"/>
</dbReference>
<dbReference type="EC" id="2.1.1.177" evidence="5"/>
<keyword evidence="5" id="KW-0963">Cytoplasm</keyword>
<keyword evidence="1 5" id="KW-0489">Methyltransferase</keyword>
<dbReference type="HAMAP" id="MF_00658">
    <property type="entry name" value="23SrRNA_methyltr_H"/>
    <property type="match status" value="1"/>
</dbReference>
<gene>
    <name evidence="5" type="primary">rlmH</name>
    <name evidence="6" type="ORF">HELGO_WM10927</name>
</gene>
<dbReference type="Gene3D" id="3.40.1280.10">
    <property type="match status" value="1"/>
</dbReference>
<evidence type="ECO:0000256" key="1">
    <source>
        <dbReference type="ARBA" id="ARBA00022603"/>
    </source>
</evidence>
<accession>A0A6S6S2F6</accession>
<keyword evidence="2 5" id="KW-0808">Transferase</keyword>
<dbReference type="InterPro" id="IPR003742">
    <property type="entry name" value="RlmH-like"/>
</dbReference>
<dbReference type="Pfam" id="PF02590">
    <property type="entry name" value="SPOUT_MTase"/>
    <property type="match status" value="1"/>
</dbReference>
<dbReference type="PIRSF" id="PIRSF004505">
    <property type="entry name" value="MT_bac"/>
    <property type="match status" value="1"/>
</dbReference>
<organism evidence="6">
    <name type="scientific">uncultured Thiotrichaceae bacterium</name>
    <dbReference type="NCBI Taxonomy" id="298394"/>
    <lineage>
        <taxon>Bacteria</taxon>
        <taxon>Pseudomonadati</taxon>
        <taxon>Pseudomonadota</taxon>
        <taxon>Gammaproteobacteria</taxon>
        <taxon>Thiotrichales</taxon>
        <taxon>Thiotrichaceae</taxon>
        <taxon>environmental samples</taxon>
    </lineage>
</organism>
<evidence type="ECO:0000256" key="4">
    <source>
        <dbReference type="ARBA" id="ARBA00038303"/>
    </source>
</evidence>
<reference evidence="6" key="1">
    <citation type="submission" date="2020-01" db="EMBL/GenBank/DDBJ databases">
        <authorList>
            <person name="Meier V. D."/>
            <person name="Meier V D."/>
        </authorList>
    </citation>
    <scope>NUCLEOTIDE SEQUENCE</scope>
    <source>
        <strain evidence="6">HLG_WM_MAG_07</strain>
    </source>
</reference>
<feature type="binding site" evidence="5">
    <location>
        <begin position="112"/>
        <end position="117"/>
    </location>
    <ligand>
        <name>S-adenosyl-L-methionine</name>
        <dbReference type="ChEBI" id="CHEBI:59789"/>
    </ligand>
</feature>
<feature type="binding site" evidence="5">
    <location>
        <position position="62"/>
    </location>
    <ligand>
        <name>S-adenosyl-L-methionine</name>
        <dbReference type="ChEBI" id="CHEBI:59789"/>
    </ligand>
</feature>
<evidence type="ECO:0000256" key="2">
    <source>
        <dbReference type="ARBA" id="ARBA00022679"/>
    </source>
</evidence>
<dbReference type="GO" id="GO:0070038">
    <property type="term" value="F:rRNA (pseudouridine-N3-)-methyltransferase activity"/>
    <property type="evidence" value="ECO:0007669"/>
    <property type="project" value="UniProtKB-UniRule"/>
</dbReference>
<dbReference type="AlphaFoldDB" id="A0A6S6S2F6"/>
<evidence type="ECO:0000313" key="6">
    <source>
        <dbReference type="EMBL" id="CAA6802491.1"/>
    </source>
</evidence>
<sequence length="146" mass="16617">MPQWVESGYKEYAQRLTGNVQLLLKEIPAEKRTKNSNLKKIFEKESQKLLDAIPQGTHVVALDVTGASWHTEKLATQMETWMMSGKDVVMLVGGPEGMTPECLRRADQIWSLSALTFPHPLVRVIMAEQLYRAWSITENHPYHRAG</sequence>
<evidence type="ECO:0000256" key="3">
    <source>
        <dbReference type="ARBA" id="ARBA00022691"/>
    </source>
</evidence>
<comment type="subunit">
    <text evidence="5">Homodimer.</text>
</comment>
<dbReference type="NCBIfam" id="TIGR00246">
    <property type="entry name" value="tRNA_RlmH_YbeA"/>
    <property type="match status" value="1"/>
</dbReference>
<dbReference type="NCBIfam" id="NF000986">
    <property type="entry name" value="PRK00103.1-4"/>
    <property type="match status" value="1"/>
</dbReference>
<dbReference type="PANTHER" id="PTHR33603">
    <property type="entry name" value="METHYLTRANSFERASE"/>
    <property type="match status" value="1"/>
</dbReference>
<keyword evidence="5" id="KW-0698">rRNA processing</keyword>
<dbReference type="InterPro" id="IPR029028">
    <property type="entry name" value="Alpha/beta_knot_MTases"/>
</dbReference>
<comment type="similarity">
    <text evidence="4 5">Belongs to the RNA methyltransferase RlmH family.</text>
</comment>
<evidence type="ECO:0000256" key="5">
    <source>
        <dbReference type="HAMAP-Rule" id="MF_00658"/>
    </source>
</evidence>
<comment type="subcellular location">
    <subcellularLocation>
        <location evidence="5">Cytoplasm</location>
    </subcellularLocation>
</comment>
<keyword evidence="3 5" id="KW-0949">S-adenosyl-L-methionine</keyword>
<name>A0A6S6S2F6_9GAMM</name>
<protein>
    <recommendedName>
        <fullName evidence="5">Ribosomal RNA large subunit methyltransferase H</fullName>
        <ecNumber evidence="5">2.1.1.177</ecNumber>
    </recommendedName>
    <alternativeName>
        <fullName evidence="5">23S rRNA (pseudouridine1915-N3)-methyltransferase</fullName>
    </alternativeName>
    <alternativeName>
        <fullName evidence="5">23S rRNA m3Psi1915 methyltransferase</fullName>
    </alternativeName>
    <alternativeName>
        <fullName evidence="5">rRNA (pseudouridine-N3-)-methyltransferase RlmH</fullName>
    </alternativeName>
</protein>
<proteinExistence type="inferred from homology"/>